<accession>A0A0S7BYH0</accession>
<evidence type="ECO:0000256" key="1">
    <source>
        <dbReference type="ARBA" id="ARBA00004651"/>
    </source>
</evidence>
<dbReference type="OrthoDB" id="5751261at2"/>
<protein>
    <submittedName>
        <fullName evidence="7">Membrane protein</fullName>
    </submittedName>
</protein>
<dbReference type="GO" id="GO:0005886">
    <property type="term" value="C:plasma membrane"/>
    <property type="evidence" value="ECO:0007669"/>
    <property type="project" value="UniProtKB-SubCell"/>
</dbReference>
<keyword evidence="3 6" id="KW-0812">Transmembrane</keyword>
<feature type="transmembrane region" description="Helical" evidence="6">
    <location>
        <begin position="161"/>
        <end position="179"/>
    </location>
</feature>
<name>A0A0S7BYH0_9CHLR</name>
<feature type="transmembrane region" description="Helical" evidence="6">
    <location>
        <begin position="398"/>
        <end position="421"/>
    </location>
</feature>
<dbReference type="InterPro" id="IPR002797">
    <property type="entry name" value="Polysacc_synth"/>
</dbReference>
<feature type="transmembrane region" description="Helical" evidence="6">
    <location>
        <begin position="433"/>
        <end position="455"/>
    </location>
</feature>
<feature type="transmembrane region" description="Helical" evidence="6">
    <location>
        <begin position="87"/>
        <end position="109"/>
    </location>
</feature>
<dbReference type="InterPro" id="IPR050833">
    <property type="entry name" value="Poly_Biosynth_Transport"/>
</dbReference>
<dbReference type="Proteomes" id="UP000053370">
    <property type="component" value="Unassembled WGS sequence"/>
</dbReference>
<comment type="subcellular location">
    <subcellularLocation>
        <location evidence="1">Cell membrane</location>
        <topology evidence="1">Multi-pass membrane protein</topology>
    </subcellularLocation>
</comment>
<feature type="transmembrane region" description="Helical" evidence="6">
    <location>
        <begin position="260"/>
        <end position="281"/>
    </location>
</feature>
<feature type="transmembrane region" description="Helical" evidence="6">
    <location>
        <begin position="185"/>
        <end position="207"/>
    </location>
</feature>
<keyword evidence="5 6" id="KW-0472">Membrane</keyword>
<feature type="transmembrane region" description="Helical" evidence="6">
    <location>
        <begin position="43"/>
        <end position="66"/>
    </location>
</feature>
<feature type="transmembrane region" description="Helical" evidence="6">
    <location>
        <begin position="375"/>
        <end position="392"/>
    </location>
</feature>
<dbReference type="PANTHER" id="PTHR30250:SF11">
    <property type="entry name" value="O-ANTIGEN TRANSPORTER-RELATED"/>
    <property type="match status" value="1"/>
</dbReference>
<dbReference type="PANTHER" id="PTHR30250">
    <property type="entry name" value="PST FAMILY PREDICTED COLANIC ACID TRANSPORTER"/>
    <property type="match status" value="1"/>
</dbReference>
<dbReference type="EMBL" id="DF968181">
    <property type="protein sequence ID" value="GAP41407.1"/>
    <property type="molecule type" value="Genomic_DNA"/>
</dbReference>
<sequence length="508" mass="58067">MFRDNQRKAGAVLSYLQILIHNLSGILYTPVMLRFLGQSEYGLYNLSASTISYLGLLSFGINNSYVHFYSRYQADDDQRHIAKLNGVYLLILCFIAIFALVAGLILLNFLPEIFDKSLSFQEINKTKKLMFILMISLAVTFPASLFSSYIHVQEHFVFQRILSLIKTFCSPFLTIPLLLMGYQSVALAVISMSTTIAESCVSVWYCLKKLKIQISFGQIDWFLLKEIWIFSFFIFVNIFIDQVNGNLSKFLLGIYKGSVSVAIYGIASQLCTFYIQLSSTFQTVFTPKINRMVAEKNDNQRLTILFTSVGRIQFMILFFFCLGYIFFGKPFIHFWAGDDYLSAYPIGLILLISMTIPLIQNLGIPIQQAKNKHQFWAVVCFLVSIFNLIVSIPLCKKYGGIGCSIGTSLSNIIGNGIFMNLYYHKKIGLDMKYFWLSILSIFPALIFPAIFGFVVTSFIDLYQLGTLLISGILFSLVFISAIWFFAFNKSEKKKCKPFLLYFRISRYQ</sequence>
<feature type="transmembrane region" description="Helical" evidence="6">
    <location>
        <begin position="129"/>
        <end position="149"/>
    </location>
</feature>
<dbReference type="RefSeq" id="WP_062282535.1">
    <property type="nucleotide sequence ID" value="NZ_DF968181.1"/>
</dbReference>
<keyword evidence="8" id="KW-1185">Reference proteome</keyword>
<dbReference type="PATRIC" id="fig|1678840.3.peg.2856"/>
<dbReference type="Pfam" id="PF01943">
    <property type="entry name" value="Polysacc_synt"/>
    <property type="match status" value="1"/>
</dbReference>
<evidence type="ECO:0000256" key="3">
    <source>
        <dbReference type="ARBA" id="ARBA00022692"/>
    </source>
</evidence>
<evidence type="ECO:0000313" key="8">
    <source>
        <dbReference type="Proteomes" id="UP000053370"/>
    </source>
</evidence>
<evidence type="ECO:0000256" key="2">
    <source>
        <dbReference type="ARBA" id="ARBA00022475"/>
    </source>
</evidence>
<feature type="transmembrane region" description="Helical" evidence="6">
    <location>
        <begin position="461"/>
        <end position="486"/>
    </location>
</feature>
<evidence type="ECO:0000256" key="5">
    <source>
        <dbReference type="ARBA" id="ARBA00023136"/>
    </source>
</evidence>
<proteinExistence type="predicted"/>
<keyword evidence="2" id="KW-1003">Cell membrane</keyword>
<keyword evidence="4 6" id="KW-1133">Transmembrane helix</keyword>
<feature type="transmembrane region" description="Helical" evidence="6">
    <location>
        <begin position="302"/>
        <end position="327"/>
    </location>
</feature>
<evidence type="ECO:0000256" key="6">
    <source>
        <dbReference type="SAM" id="Phobius"/>
    </source>
</evidence>
<evidence type="ECO:0000313" key="7">
    <source>
        <dbReference type="EMBL" id="GAP41407.1"/>
    </source>
</evidence>
<reference evidence="7" key="1">
    <citation type="journal article" date="2015" name="Genome Announc.">
        <title>Draft Genome Sequence of Anaerolineae Strain TC1, a Novel Isolate from a Methanogenic Wastewater Treatment System.</title>
        <authorList>
            <person name="Matsuura N."/>
            <person name="Tourlousse D.M."/>
            <person name="Sun L."/>
            <person name="Toyonaga M."/>
            <person name="Kuroda K."/>
            <person name="Ohashi A."/>
            <person name="Cruz R."/>
            <person name="Yamaguchi T."/>
            <person name="Sekiguchi Y."/>
        </authorList>
    </citation>
    <scope>NUCLEOTIDE SEQUENCE [LARGE SCALE GENOMIC DNA]</scope>
    <source>
        <strain evidence="7">TC1</strain>
    </source>
</reference>
<feature type="transmembrane region" description="Helical" evidence="6">
    <location>
        <begin position="12"/>
        <end position="31"/>
    </location>
</feature>
<feature type="transmembrane region" description="Helical" evidence="6">
    <location>
        <begin position="342"/>
        <end position="363"/>
    </location>
</feature>
<feature type="transmembrane region" description="Helical" evidence="6">
    <location>
        <begin position="219"/>
        <end position="240"/>
    </location>
</feature>
<dbReference type="AlphaFoldDB" id="A0A0S7BYH0"/>
<organism evidence="7">
    <name type="scientific">Flexilinea flocculi</name>
    <dbReference type="NCBI Taxonomy" id="1678840"/>
    <lineage>
        <taxon>Bacteria</taxon>
        <taxon>Bacillati</taxon>
        <taxon>Chloroflexota</taxon>
        <taxon>Anaerolineae</taxon>
        <taxon>Anaerolineales</taxon>
        <taxon>Anaerolineaceae</taxon>
        <taxon>Flexilinea</taxon>
    </lineage>
</organism>
<dbReference type="STRING" id="1678840.ATC1_131396"/>
<evidence type="ECO:0000256" key="4">
    <source>
        <dbReference type="ARBA" id="ARBA00022989"/>
    </source>
</evidence>
<gene>
    <name evidence="7" type="ORF">ATC1_131396</name>
</gene>